<accession>A0A9X9M1P5</accession>
<reference evidence="1 2" key="1">
    <citation type="submission" date="2018-10" db="EMBL/GenBank/DDBJ databases">
        <authorList>
            <person name="Ekblom R."/>
            <person name="Jareborg N."/>
        </authorList>
    </citation>
    <scope>NUCLEOTIDE SEQUENCE [LARGE SCALE GENOMIC DNA]</scope>
    <source>
        <tissue evidence="1">Muscle</tissue>
    </source>
</reference>
<comment type="caution">
    <text evidence="1">The sequence shown here is derived from an EMBL/GenBank/DDBJ whole genome shotgun (WGS) entry which is preliminary data.</text>
</comment>
<keyword evidence="2" id="KW-1185">Reference proteome</keyword>
<name>A0A9X9M1P5_GULGU</name>
<protein>
    <submittedName>
        <fullName evidence="1">Uncharacterized protein</fullName>
    </submittedName>
</protein>
<feature type="non-terminal residue" evidence="1">
    <location>
        <position position="77"/>
    </location>
</feature>
<dbReference type="Proteomes" id="UP000269945">
    <property type="component" value="Unassembled WGS sequence"/>
</dbReference>
<dbReference type="EMBL" id="CYRY02036880">
    <property type="protein sequence ID" value="VCX19891.1"/>
    <property type="molecule type" value="Genomic_DNA"/>
</dbReference>
<evidence type="ECO:0000313" key="2">
    <source>
        <dbReference type="Proteomes" id="UP000269945"/>
    </source>
</evidence>
<dbReference type="AlphaFoldDB" id="A0A9X9M1P5"/>
<proteinExistence type="predicted"/>
<sequence length="77" mass="9022">MRYQLRRRFIRQGDIKPGGLWLRGKKTGMTLCRLRCLGLVSQSVEVCEYPPPGRVLGSKERQGHHRLWEGMSWETTH</sequence>
<evidence type="ECO:0000313" key="1">
    <source>
        <dbReference type="EMBL" id="VCX19891.1"/>
    </source>
</evidence>
<gene>
    <name evidence="1" type="ORF">BN2614_LOCUS2</name>
</gene>
<organism evidence="1 2">
    <name type="scientific">Gulo gulo</name>
    <name type="common">Wolverine</name>
    <name type="synonym">Gluton</name>
    <dbReference type="NCBI Taxonomy" id="48420"/>
    <lineage>
        <taxon>Eukaryota</taxon>
        <taxon>Metazoa</taxon>
        <taxon>Chordata</taxon>
        <taxon>Craniata</taxon>
        <taxon>Vertebrata</taxon>
        <taxon>Euteleostomi</taxon>
        <taxon>Mammalia</taxon>
        <taxon>Eutheria</taxon>
        <taxon>Laurasiatheria</taxon>
        <taxon>Carnivora</taxon>
        <taxon>Caniformia</taxon>
        <taxon>Musteloidea</taxon>
        <taxon>Mustelidae</taxon>
        <taxon>Guloninae</taxon>
        <taxon>Gulo</taxon>
    </lineage>
</organism>